<gene>
    <name evidence="2" type="ORF">THAOC_18373</name>
</gene>
<dbReference type="SMART" id="SM00829">
    <property type="entry name" value="PKS_ER"/>
    <property type="match status" value="1"/>
</dbReference>
<dbReference type="SUPFAM" id="SSF51735">
    <property type="entry name" value="NAD(P)-binding Rossmann-fold domains"/>
    <property type="match status" value="1"/>
</dbReference>
<name>K0S579_THAOC</name>
<comment type="caution">
    <text evidence="2">The sequence shown here is derived from an EMBL/GenBank/DDBJ whole genome shotgun (WGS) entry which is preliminary data.</text>
</comment>
<dbReference type="InterPro" id="IPR020843">
    <property type="entry name" value="ER"/>
</dbReference>
<evidence type="ECO:0000313" key="2">
    <source>
        <dbReference type="EMBL" id="EJK61183.1"/>
    </source>
</evidence>
<dbReference type="PANTHER" id="PTHR43482">
    <property type="entry name" value="PROTEIN AST1-RELATED"/>
    <property type="match status" value="1"/>
</dbReference>
<dbReference type="InterPro" id="IPR036291">
    <property type="entry name" value="NAD(P)-bd_dom_sf"/>
</dbReference>
<dbReference type="OrthoDB" id="203908at2759"/>
<proteinExistence type="predicted"/>
<dbReference type="AlphaFoldDB" id="K0S579"/>
<organism evidence="2 3">
    <name type="scientific">Thalassiosira oceanica</name>
    <name type="common">Marine diatom</name>
    <dbReference type="NCBI Taxonomy" id="159749"/>
    <lineage>
        <taxon>Eukaryota</taxon>
        <taxon>Sar</taxon>
        <taxon>Stramenopiles</taxon>
        <taxon>Ochrophyta</taxon>
        <taxon>Bacillariophyta</taxon>
        <taxon>Coscinodiscophyceae</taxon>
        <taxon>Thalassiosirophycidae</taxon>
        <taxon>Thalassiosirales</taxon>
        <taxon>Thalassiosiraceae</taxon>
        <taxon>Thalassiosira</taxon>
    </lineage>
</organism>
<dbReference type="Pfam" id="PF00107">
    <property type="entry name" value="ADH_zinc_N"/>
    <property type="match status" value="1"/>
</dbReference>
<dbReference type="eggNOG" id="ENOG502SXDW">
    <property type="taxonomic scope" value="Eukaryota"/>
</dbReference>
<protein>
    <recommendedName>
        <fullName evidence="1">Enoyl reductase (ER) domain-containing protein</fullName>
    </recommendedName>
</protein>
<evidence type="ECO:0000313" key="3">
    <source>
        <dbReference type="Proteomes" id="UP000266841"/>
    </source>
</evidence>
<dbReference type="PANTHER" id="PTHR43482:SF1">
    <property type="entry name" value="PROTEIN AST1-RELATED"/>
    <property type="match status" value="1"/>
</dbReference>
<keyword evidence="3" id="KW-1185">Reference proteome</keyword>
<dbReference type="Gene3D" id="3.90.180.10">
    <property type="entry name" value="Medium-chain alcohol dehydrogenases, catalytic domain"/>
    <property type="match status" value="1"/>
</dbReference>
<dbReference type="InterPro" id="IPR011032">
    <property type="entry name" value="GroES-like_sf"/>
</dbReference>
<feature type="domain" description="Enoyl reductase (ER)" evidence="1">
    <location>
        <begin position="2"/>
        <end position="307"/>
    </location>
</feature>
<dbReference type="InterPro" id="IPR052585">
    <property type="entry name" value="Lipid_raft_assoc_Zn_ADH"/>
</dbReference>
<dbReference type="InterPro" id="IPR013149">
    <property type="entry name" value="ADH-like_C"/>
</dbReference>
<dbReference type="Gene3D" id="3.40.50.720">
    <property type="entry name" value="NAD(P)-binding Rossmann-like Domain"/>
    <property type="match status" value="1"/>
</dbReference>
<reference evidence="2 3" key="1">
    <citation type="journal article" date="2012" name="Genome Biol.">
        <title>Genome and low-iron response of an oceanic diatom adapted to chronic iron limitation.</title>
        <authorList>
            <person name="Lommer M."/>
            <person name="Specht M."/>
            <person name="Roy A.S."/>
            <person name="Kraemer L."/>
            <person name="Andreson R."/>
            <person name="Gutowska M.A."/>
            <person name="Wolf J."/>
            <person name="Bergner S.V."/>
            <person name="Schilhabel M.B."/>
            <person name="Klostermeier U.C."/>
            <person name="Beiko R.G."/>
            <person name="Rosenstiel P."/>
            <person name="Hippler M."/>
            <person name="Laroche J."/>
        </authorList>
    </citation>
    <scope>NUCLEOTIDE SEQUENCE [LARGE SCALE GENOMIC DNA]</scope>
    <source>
        <strain evidence="2 3">CCMP1005</strain>
    </source>
</reference>
<feature type="non-terminal residue" evidence="2">
    <location>
        <position position="1"/>
    </location>
</feature>
<accession>K0S579</accession>
<evidence type="ECO:0000259" key="1">
    <source>
        <dbReference type="SMART" id="SM00829"/>
    </source>
</evidence>
<dbReference type="SUPFAM" id="SSF50129">
    <property type="entry name" value="GroES-like"/>
    <property type="match status" value="1"/>
</dbReference>
<sequence length="321" mass="35284">ASTVSEQDCISRLEVGDSTNLVPGLFAVGTIKSTGSTVSKFSRRDRVAVVLPNGGGNAKYVSVPMSNLIPLEDNATHPDTVCLLGSYMTAYQCLKLAKRDGLPLTNANLLIVGGSTPVGQAMVELARAEGAKVHTTAHKMHEEHLRKLGAKWHPNKPKRWLPNLEGRMDAVIDMLCVDGYESSYQALTENGRLICTGGPSSMLDPDSAMHVGRENSMTDEVSNWWSGVKARYLWNRAVHYDIFESYEADRRMFAQELSYLVCKLQRGEISPKVAGRISLNQVPKAQKLVERGLPNGEFDRGTGEVFLLKGVNFCGLKLTRF</sequence>
<dbReference type="Proteomes" id="UP000266841">
    <property type="component" value="Unassembled WGS sequence"/>
</dbReference>
<dbReference type="GO" id="GO:0016491">
    <property type="term" value="F:oxidoreductase activity"/>
    <property type="evidence" value="ECO:0007669"/>
    <property type="project" value="InterPro"/>
</dbReference>
<dbReference type="EMBL" id="AGNL01020323">
    <property type="protein sequence ID" value="EJK61183.1"/>
    <property type="molecule type" value="Genomic_DNA"/>
</dbReference>